<organism evidence="10 11">
    <name type="scientific">Syncephalastrum racemosum</name>
    <name type="common">Filamentous fungus</name>
    <dbReference type="NCBI Taxonomy" id="13706"/>
    <lineage>
        <taxon>Eukaryota</taxon>
        <taxon>Fungi</taxon>
        <taxon>Fungi incertae sedis</taxon>
        <taxon>Mucoromycota</taxon>
        <taxon>Mucoromycotina</taxon>
        <taxon>Mucoromycetes</taxon>
        <taxon>Mucorales</taxon>
        <taxon>Syncephalastraceae</taxon>
        <taxon>Syncephalastrum</taxon>
    </lineage>
</organism>
<evidence type="ECO:0000256" key="6">
    <source>
        <dbReference type="SAM" id="MobiDB-lite"/>
    </source>
</evidence>
<feature type="region of interest" description="Disordered" evidence="6">
    <location>
        <begin position="1"/>
        <end position="22"/>
    </location>
</feature>
<dbReference type="FunFam" id="1.20.1510.10:FF:000005">
    <property type="entry name" value="Putative Cation diffusion facilitator 1"/>
    <property type="match status" value="1"/>
</dbReference>
<protein>
    <submittedName>
        <fullName evidence="10">Cation efflux family-domain-containing protein</fullName>
    </submittedName>
</protein>
<keyword evidence="5 7" id="KW-0472">Membrane</keyword>
<dbReference type="OMA" id="QKVDTCR"/>
<comment type="caution">
    <text evidence="10">The sequence shown here is derived from an EMBL/GenBank/DDBJ whole genome shotgun (WGS) entry which is preliminary data.</text>
</comment>
<feature type="transmembrane region" description="Helical" evidence="7">
    <location>
        <begin position="252"/>
        <end position="269"/>
    </location>
</feature>
<dbReference type="InterPro" id="IPR058533">
    <property type="entry name" value="Cation_efflux_TM"/>
</dbReference>
<feature type="compositionally biased region" description="Low complexity" evidence="6">
    <location>
        <begin position="1"/>
        <end position="13"/>
    </location>
</feature>
<dbReference type="InterPro" id="IPR002524">
    <property type="entry name" value="Cation_efflux"/>
</dbReference>
<evidence type="ECO:0000256" key="1">
    <source>
        <dbReference type="ARBA" id="ARBA00004141"/>
    </source>
</evidence>
<dbReference type="AlphaFoldDB" id="A0A1X2H0C9"/>
<gene>
    <name evidence="10" type="ORF">BCR43DRAFT_464489</name>
</gene>
<dbReference type="GO" id="GO:0008324">
    <property type="term" value="F:monoatomic cation transmembrane transporter activity"/>
    <property type="evidence" value="ECO:0007669"/>
    <property type="project" value="InterPro"/>
</dbReference>
<dbReference type="SUPFAM" id="SSF160240">
    <property type="entry name" value="Cation efflux protein cytoplasmic domain-like"/>
    <property type="match status" value="1"/>
</dbReference>
<dbReference type="Pfam" id="PF16916">
    <property type="entry name" value="ZT_dimer"/>
    <property type="match status" value="1"/>
</dbReference>
<keyword evidence="11" id="KW-1185">Reference proteome</keyword>
<keyword evidence="2" id="KW-0813">Transport</keyword>
<feature type="transmembrane region" description="Helical" evidence="7">
    <location>
        <begin position="134"/>
        <end position="156"/>
    </location>
</feature>
<sequence>MTTTATQTLQHQTDAGRSSGFLPINQEGMQLRQHTTSDGASLERGSTHSEDPLLLFSRRKSEDELNQHSRKVKRFYRAQNGLIDDMLGPLNPVDEEEQEKQMLKVKIAVYGSGLANVILFVLQLVAAISSGSLAIFATMADAFMDLLSSIVMMWAARQASRPNPLKYPAGKARLETAGIMIFSVFMSCVAIFLIIESAQKLAEHDSSPDLTILSIALVSTALAVKFCLFLYCSSLSQFSTAKVFAQDHRNDILVNALGLVTGILGSRLAGWVDPLGSIIIALIILKSWTSTLYEHTQLIVGKSADINFLQRATYIALTHPGVHQVDTCRAYYAGNNLFVEVDIVLPPETPLRDSHDIGESLQIKLETLPMVERAFVHADYETLHRPEHQKSK</sequence>
<dbReference type="InterPro" id="IPR036837">
    <property type="entry name" value="Cation_efflux_CTD_sf"/>
</dbReference>
<evidence type="ECO:0000256" key="3">
    <source>
        <dbReference type="ARBA" id="ARBA00022692"/>
    </source>
</evidence>
<evidence type="ECO:0000256" key="4">
    <source>
        <dbReference type="ARBA" id="ARBA00022989"/>
    </source>
</evidence>
<dbReference type="STRING" id="13706.A0A1X2H0C9"/>
<dbReference type="InterPro" id="IPR027469">
    <property type="entry name" value="Cation_efflux_TMD_sf"/>
</dbReference>
<feature type="transmembrane region" description="Helical" evidence="7">
    <location>
        <begin position="177"/>
        <end position="195"/>
    </location>
</feature>
<dbReference type="EMBL" id="MCGN01000012">
    <property type="protein sequence ID" value="ORY90535.1"/>
    <property type="molecule type" value="Genomic_DNA"/>
</dbReference>
<dbReference type="Pfam" id="PF01545">
    <property type="entry name" value="Cation_efflux"/>
    <property type="match status" value="1"/>
</dbReference>
<dbReference type="SUPFAM" id="SSF161111">
    <property type="entry name" value="Cation efflux protein transmembrane domain-like"/>
    <property type="match status" value="1"/>
</dbReference>
<keyword evidence="4 7" id="KW-1133">Transmembrane helix</keyword>
<evidence type="ECO:0000256" key="7">
    <source>
        <dbReference type="SAM" id="Phobius"/>
    </source>
</evidence>
<keyword evidence="3 7" id="KW-0812">Transmembrane</keyword>
<dbReference type="PANTHER" id="PTHR43840">
    <property type="entry name" value="MITOCHONDRIAL METAL TRANSPORTER 1-RELATED"/>
    <property type="match status" value="1"/>
</dbReference>
<evidence type="ECO:0000313" key="10">
    <source>
        <dbReference type="EMBL" id="ORY90535.1"/>
    </source>
</evidence>
<evidence type="ECO:0000256" key="2">
    <source>
        <dbReference type="ARBA" id="ARBA00022448"/>
    </source>
</evidence>
<feature type="domain" description="Cation efflux protein cytoplasmic" evidence="9">
    <location>
        <begin position="314"/>
        <end position="379"/>
    </location>
</feature>
<dbReference type="GO" id="GO:0030003">
    <property type="term" value="P:intracellular monoatomic cation homeostasis"/>
    <property type="evidence" value="ECO:0007669"/>
    <property type="project" value="UniProtKB-ARBA"/>
</dbReference>
<dbReference type="NCBIfam" id="TIGR01297">
    <property type="entry name" value="CDF"/>
    <property type="match status" value="1"/>
</dbReference>
<evidence type="ECO:0000259" key="8">
    <source>
        <dbReference type="Pfam" id="PF01545"/>
    </source>
</evidence>
<dbReference type="OrthoDB" id="78296at2759"/>
<dbReference type="Proteomes" id="UP000242180">
    <property type="component" value="Unassembled WGS sequence"/>
</dbReference>
<dbReference type="PANTHER" id="PTHR43840:SF13">
    <property type="entry name" value="CATION EFFLUX PROTEIN CYTOPLASMIC DOMAIN-CONTAINING PROTEIN"/>
    <property type="match status" value="1"/>
</dbReference>
<name>A0A1X2H0C9_SYNRA</name>
<feature type="transmembrane region" description="Helical" evidence="7">
    <location>
        <begin position="210"/>
        <end position="231"/>
    </location>
</feature>
<evidence type="ECO:0000259" key="9">
    <source>
        <dbReference type="Pfam" id="PF16916"/>
    </source>
</evidence>
<comment type="subcellular location">
    <subcellularLocation>
        <location evidence="1">Membrane</location>
        <topology evidence="1">Multi-pass membrane protein</topology>
    </subcellularLocation>
</comment>
<dbReference type="Gene3D" id="1.20.1510.10">
    <property type="entry name" value="Cation efflux protein transmembrane domain"/>
    <property type="match status" value="1"/>
</dbReference>
<accession>A0A1X2H0C9</accession>
<dbReference type="GO" id="GO:0098771">
    <property type="term" value="P:inorganic ion homeostasis"/>
    <property type="evidence" value="ECO:0007669"/>
    <property type="project" value="UniProtKB-ARBA"/>
</dbReference>
<proteinExistence type="predicted"/>
<evidence type="ECO:0000256" key="5">
    <source>
        <dbReference type="ARBA" id="ARBA00023136"/>
    </source>
</evidence>
<feature type="domain" description="Cation efflux protein transmembrane" evidence="8">
    <location>
        <begin position="113"/>
        <end position="298"/>
    </location>
</feature>
<feature type="transmembrane region" description="Helical" evidence="7">
    <location>
        <begin position="107"/>
        <end position="128"/>
    </location>
</feature>
<evidence type="ECO:0000313" key="11">
    <source>
        <dbReference type="Proteomes" id="UP000242180"/>
    </source>
</evidence>
<dbReference type="InterPro" id="IPR050291">
    <property type="entry name" value="CDF_Transporter"/>
</dbReference>
<dbReference type="InterPro" id="IPR027470">
    <property type="entry name" value="Cation_efflux_CTD"/>
</dbReference>
<reference evidence="10 11" key="1">
    <citation type="submission" date="2016-07" db="EMBL/GenBank/DDBJ databases">
        <title>Pervasive Adenine N6-methylation of Active Genes in Fungi.</title>
        <authorList>
            <consortium name="DOE Joint Genome Institute"/>
            <person name="Mondo S.J."/>
            <person name="Dannebaum R.O."/>
            <person name="Kuo R.C."/>
            <person name="Labutti K."/>
            <person name="Haridas S."/>
            <person name="Kuo A."/>
            <person name="Salamov A."/>
            <person name="Ahrendt S.R."/>
            <person name="Lipzen A."/>
            <person name="Sullivan W."/>
            <person name="Andreopoulos W.B."/>
            <person name="Clum A."/>
            <person name="Lindquist E."/>
            <person name="Daum C."/>
            <person name="Ramamoorthy G.K."/>
            <person name="Gryganskyi A."/>
            <person name="Culley D."/>
            <person name="Magnuson J.K."/>
            <person name="James T.Y."/>
            <person name="O'Malley M.A."/>
            <person name="Stajich J.E."/>
            <person name="Spatafora J.W."/>
            <person name="Visel A."/>
            <person name="Grigoriev I.V."/>
        </authorList>
    </citation>
    <scope>NUCLEOTIDE SEQUENCE [LARGE SCALE GENOMIC DNA]</scope>
    <source>
        <strain evidence="10 11">NRRL 2496</strain>
    </source>
</reference>
<dbReference type="InParanoid" id="A0A1X2H0C9"/>
<dbReference type="GO" id="GO:0016020">
    <property type="term" value="C:membrane"/>
    <property type="evidence" value="ECO:0007669"/>
    <property type="project" value="UniProtKB-SubCell"/>
</dbReference>
<dbReference type="Gene3D" id="3.30.70.1350">
    <property type="entry name" value="Cation efflux protein, cytoplasmic domain"/>
    <property type="match status" value="1"/>
</dbReference>